<dbReference type="InterPro" id="IPR001173">
    <property type="entry name" value="Glyco_trans_2-like"/>
</dbReference>
<dbReference type="PANTHER" id="PTHR22916">
    <property type="entry name" value="GLYCOSYLTRANSFERASE"/>
    <property type="match status" value="1"/>
</dbReference>
<gene>
    <name evidence="4" type="ORF">FC60_GL000771</name>
</gene>
<dbReference type="InterPro" id="IPR029044">
    <property type="entry name" value="Nucleotide-diphossugar_trans"/>
</dbReference>
<keyword evidence="1" id="KW-0328">Glycosyltransferase</keyword>
<evidence type="ECO:0000313" key="4">
    <source>
        <dbReference type="EMBL" id="KRM03450.1"/>
    </source>
</evidence>
<evidence type="ECO:0000256" key="2">
    <source>
        <dbReference type="ARBA" id="ARBA00022679"/>
    </source>
</evidence>
<keyword evidence="2 4" id="KW-0808">Transferase</keyword>
<dbReference type="CDD" id="cd00761">
    <property type="entry name" value="Glyco_tranf_GTA_type"/>
    <property type="match status" value="1"/>
</dbReference>
<reference evidence="4 5" key="1">
    <citation type="journal article" date="2015" name="Genome Announc.">
        <title>Expanding the biotechnology potential of lactobacilli through comparative genomics of 213 strains and associated genera.</title>
        <authorList>
            <person name="Sun Z."/>
            <person name="Harris H.M."/>
            <person name="McCann A."/>
            <person name="Guo C."/>
            <person name="Argimon S."/>
            <person name="Zhang W."/>
            <person name="Yang X."/>
            <person name="Jeffery I.B."/>
            <person name="Cooney J.C."/>
            <person name="Kagawa T.F."/>
            <person name="Liu W."/>
            <person name="Song Y."/>
            <person name="Salvetti E."/>
            <person name="Wrobel A."/>
            <person name="Rasinkangas P."/>
            <person name="Parkhill J."/>
            <person name="Rea M.C."/>
            <person name="O'Sullivan O."/>
            <person name="Ritari J."/>
            <person name="Douillard F.P."/>
            <person name="Paul Ross R."/>
            <person name="Yang R."/>
            <person name="Briner A.E."/>
            <person name="Felis G.E."/>
            <person name="de Vos W.M."/>
            <person name="Barrangou R."/>
            <person name="Klaenhammer T.R."/>
            <person name="Caufield P.W."/>
            <person name="Cui Y."/>
            <person name="Zhang H."/>
            <person name="O'Toole P.W."/>
        </authorList>
    </citation>
    <scope>NUCLEOTIDE SEQUENCE [LARGE SCALE GENOMIC DNA]</scope>
    <source>
        <strain evidence="4 5">DSM 16045</strain>
    </source>
</reference>
<evidence type="ECO:0000259" key="3">
    <source>
        <dbReference type="Pfam" id="PF00535"/>
    </source>
</evidence>
<dbReference type="AlphaFoldDB" id="A0A0R1VD95"/>
<proteinExistence type="predicted"/>
<protein>
    <submittedName>
        <fullName evidence="4">Exopolysaccharide biosynthesis protein, sugar transferase</fullName>
    </submittedName>
</protein>
<dbReference type="Pfam" id="PF00535">
    <property type="entry name" value="Glycos_transf_2"/>
    <property type="match status" value="1"/>
</dbReference>
<keyword evidence="5" id="KW-1185">Reference proteome</keyword>
<name>A0A0R1VD95_9LACO</name>
<dbReference type="Gene3D" id="3.90.550.10">
    <property type="entry name" value="Spore Coat Polysaccharide Biosynthesis Protein SpsA, Chain A"/>
    <property type="match status" value="1"/>
</dbReference>
<dbReference type="Proteomes" id="UP000051739">
    <property type="component" value="Unassembled WGS sequence"/>
</dbReference>
<feature type="domain" description="Glycosyltransferase 2-like" evidence="3">
    <location>
        <begin position="4"/>
        <end position="175"/>
    </location>
</feature>
<accession>A0A0R1VD95</accession>
<dbReference type="GO" id="GO:0016757">
    <property type="term" value="F:glycosyltransferase activity"/>
    <property type="evidence" value="ECO:0007669"/>
    <property type="project" value="UniProtKB-KW"/>
</dbReference>
<dbReference type="RefSeq" id="WP_056936649.1">
    <property type="nucleotide sequence ID" value="NZ_AZFN01000002.1"/>
</dbReference>
<comment type="caution">
    <text evidence="4">The sequence shown here is derived from an EMBL/GenBank/DDBJ whole genome shotgun (WGS) entry which is preliminary data.</text>
</comment>
<dbReference type="SUPFAM" id="SSF53448">
    <property type="entry name" value="Nucleotide-diphospho-sugar transferases"/>
    <property type="match status" value="1"/>
</dbReference>
<dbReference type="PANTHER" id="PTHR22916:SF51">
    <property type="entry name" value="GLYCOSYLTRANSFERASE EPSH-RELATED"/>
    <property type="match status" value="1"/>
</dbReference>
<evidence type="ECO:0000313" key="5">
    <source>
        <dbReference type="Proteomes" id="UP000051739"/>
    </source>
</evidence>
<dbReference type="EMBL" id="AZFN01000002">
    <property type="protein sequence ID" value="KRM03450.1"/>
    <property type="molecule type" value="Genomic_DNA"/>
</dbReference>
<evidence type="ECO:0000256" key="1">
    <source>
        <dbReference type="ARBA" id="ARBA00022676"/>
    </source>
</evidence>
<dbReference type="PATRIC" id="fig|1423749.3.peg.775"/>
<organism evidence="4 5">
    <name type="scientific">Limosilactobacillus gastricus DSM 16045</name>
    <dbReference type="NCBI Taxonomy" id="1423749"/>
    <lineage>
        <taxon>Bacteria</taxon>
        <taxon>Bacillati</taxon>
        <taxon>Bacillota</taxon>
        <taxon>Bacilli</taxon>
        <taxon>Lactobacillales</taxon>
        <taxon>Lactobacillaceae</taxon>
        <taxon>Limosilactobacillus</taxon>
    </lineage>
</organism>
<sequence>MLISIIAPVYNVAPYFTEFVNSVRHQTIPDFELILIDDGSTDGSSEMCDQFAQEDDRIKVVHQSNRGASAARNHGLKLMTGDYVTFVDSDDVLDEDYLQILYDHLISHHADIAVTNYKVFHQANDCFYYYLTDGDLYTKDLTPKEACEYQSNWDSNSSIFIVPFCKLFKAELLEHFQFPEGMIFEDEASIHRLFMKAHKIVLINENHYIYRQGIPSVMTSQMDDKRVEDLIKCFQIKLTDFVMAGYDYIPTRNRFERILLDYQRIFEANHLTDSHGYHLIQEMLHFGSQYHGAR</sequence>